<dbReference type="FunFam" id="3.40.50.620:FF:000036">
    <property type="entry name" value="Glutamine-dependent NAD(+) synthetase"/>
    <property type="match status" value="1"/>
</dbReference>
<dbReference type="PANTHER" id="PTHR23090:SF9">
    <property type="entry name" value="GLUTAMINE-DEPENDENT NAD(+) SYNTHETASE"/>
    <property type="match status" value="1"/>
</dbReference>
<dbReference type="GO" id="GO:0003952">
    <property type="term" value="F:NAD+ synthase (glutamine-hydrolyzing) activity"/>
    <property type="evidence" value="ECO:0007669"/>
    <property type="project" value="UniProtKB-UniRule"/>
</dbReference>
<dbReference type="GO" id="GO:0004359">
    <property type="term" value="F:glutaminase activity"/>
    <property type="evidence" value="ECO:0007669"/>
    <property type="project" value="InterPro"/>
</dbReference>
<proteinExistence type="inferred from homology"/>
<evidence type="ECO:0000256" key="6">
    <source>
        <dbReference type="ARBA" id="ARBA00023027"/>
    </source>
</evidence>
<dbReference type="PANTHER" id="PTHR23090">
    <property type="entry name" value="NH 3 /GLUTAMINE-DEPENDENT NAD + SYNTHETASE"/>
    <property type="match status" value="1"/>
</dbReference>
<evidence type="ECO:0000256" key="1">
    <source>
        <dbReference type="ARBA" id="ARBA00005188"/>
    </source>
</evidence>
<keyword evidence="6 8" id="KW-0520">NAD</keyword>
<dbReference type="GO" id="GO:0005737">
    <property type="term" value="C:cytoplasm"/>
    <property type="evidence" value="ECO:0007669"/>
    <property type="project" value="InterPro"/>
</dbReference>
<dbReference type="Proteomes" id="UP000698800">
    <property type="component" value="Unassembled WGS sequence"/>
</dbReference>
<dbReference type="PIRSF" id="PIRSF006630">
    <property type="entry name" value="NADS_GAT"/>
    <property type="match status" value="1"/>
</dbReference>
<dbReference type="Gene3D" id="3.60.110.10">
    <property type="entry name" value="Carbon-nitrogen hydrolase"/>
    <property type="match status" value="1"/>
</dbReference>
<keyword evidence="4 8" id="KW-0547">Nucleotide-binding</keyword>
<accession>A0A9P8I9P4</accession>
<reference evidence="10" key="1">
    <citation type="submission" date="2021-03" db="EMBL/GenBank/DDBJ databases">
        <title>Comparative genomics and phylogenomic investigation of the class Geoglossomycetes provide insights into ecological specialization and systematics.</title>
        <authorList>
            <person name="Melie T."/>
            <person name="Pirro S."/>
            <person name="Miller A.N."/>
            <person name="Quandt A."/>
        </authorList>
    </citation>
    <scope>NUCLEOTIDE SEQUENCE</scope>
    <source>
        <strain evidence="10">GBOQ0MN5Z8</strain>
    </source>
</reference>
<dbReference type="CDD" id="cd00553">
    <property type="entry name" value="NAD_synthase"/>
    <property type="match status" value="1"/>
</dbReference>
<dbReference type="GO" id="GO:0005524">
    <property type="term" value="F:ATP binding"/>
    <property type="evidence" value="ECO:0007669"/>
    <property type="project" value="UniProtKB-UniRule"/>
</dbReference>
<name>A0A9P8I9P4_9PEZI</name>
<dbReference type="PROSITE" id="PS50263">
    <property type="entry name" value="CN_HYDROLASE"/>
    <property type="match status" value="1"/>
</dbReference>
<dbReference type="InterPro" id="IPR022310">
    <property type="entry name" value="NAD/GMP_synthase"/>
</dbReference>
<dbReference type="FunFam" id="3.60.110.10:FF:000003">
    <property type="entry name" value="Glutamine-dependent NAD(+) synthetase"/>
    <property type="match status" value="1"/>
</dbReference>
<dbReference type="HAMAP" id="MF_02090">
    <property type="entry name" value="NadE_glutamine_dep"/>
    <property type="match status" value="1"/>
</dbReference>
<evidence type="ECO:0000313" key="11">
    <source>
        <dbReference type="Proteomes" id="UP000698800"/>
    </source>
</evidence>
<keyword evidence="3 8" id="KW-0436">Ligase</keyword>
<dbReference type="Gene3D" id="3.40.50.620">
    <property type="entry name" value="HUPs"/>
    <property type="match status" value="1"/>
</dbReference>
<dbReference type="EC" id="6.3.5.1" evidence="8"/>
<protein>
    <recommendedName>
        <fullName evidence="8">Glutamine-dependent NAD(+) synthetase</fullName>
        <ecNumber evidence="8">6.3.5.1</ecNumber>
    </recommendedName>
    <alternativeName>
        <fullName evidence="8">NAD(+) synthase [glutamine-hydrolyzing]</fullName>
    </alternativeName>
</protein>
<keyword evidence="11" id="KW-1185">Reference proteome</keyword>
<comment type="catalytic activity">
    <reaction evidence="7 8">
        <text>deamido-NAD(+) + L-glutamine + ATP + H2O = L-glutamate + AMP + diphosphate + NAD(+) + H(+)</text>
        <dbReference type="Rhea" id="RHEA:24384"/>
        <dbReference type="ChEBI" id="CHEBI:15377"/>
        <dbReference type="ChEBI" id="CHEBI:15378"/>
        <dbReference type="ChEBI" id="CHEBI:29985"/>
        <dbReference type="ChEBI" id="CHEBI:30616"/>
        <dbReference type="ChEBI" id="CHEBI:33019"/>
        <dbReference type="ChEBI" id="CHEBI:57540"/>
        <dbReference type="ChEBI" id="CHEBI:58359"/>
        <dbReference type="ChEBI" id="CHEBI:58437"/>
        <dbReference type="ChEBI" id="CHEBI:456215"/>
        <dbReference type="EC" id="6.3.5.1"/>
    </reaction>
</comment>
<dbReference type="GO" id="GO:0009435">
    <property type="term" value="P:NAD+ biosynthetic process"/>
    <property type="evidence" value="ECO:0007669"/>
    <property type="project" value="UniProtKB-UniRule"/>
</dbReference>
<dbReference type="Pfam" id="PF00795">
    <property type="entry name" value="CN_hydrolase"/>
    <property type="match status" value="1"/>
</dbReference>
<evidence type="ECO:0000256" key="8">
    <source>
        <dbReference type="PIRNR" id="PIRNR006630"/>
    </source>
</evidence>
<dbReference type="InterPro" id="IPR003694">
    <property type="entry name" value="NAD_synthase"/>
</dbReference>
<organism evidence="10 11">
    <name type="scientific">Glutinoglossum americanum</name>
    <dbReference type="NCBI Taxonomy" id="1670608"/>
    <lineage>
        <taxon>Eukaryota</taxon>
        <taxon>Fungi</taxon>
        <taxon>Dikarya</taxon>
        <taxon>Ascomycota</taxon>
        <taxon>Pezizomycotina</taxon>
        <taxon>Geoglossomycetes</taxon>
        <taxon>Geoglossales</taxon>
        <taxon>Geoglossaceae</taxon>
        <taxon>Glutinoglossum</taxon>
    </lineage>
</organism>
<dbReference type="SUPFAM" id="SSF52402">
    <property type="entry name" value="Adenine nucleotide alpha hydrolases-like"/>
    <property type="match status" value="1"/>
</dbReference>
<evidence type="ECO:0000256" key="3">
    <source>
        <dbReference type="ARBA" id="ARBA00022598"/>
    </source>
</evidence>
<evidence type="ECO:0000259" key="9">
    <source>
        <dbReference type="PROSITE" id="PS50263"/>
    </source>
</evidence>
<evidence type="ECO:0000256" key="7">
    <source>
        <dbReference type="ARBA" id="ARBA00052340"/>
    </source>
</evidence>
<gene>
    <name evidence="10" type="ORF">FGG08_000192</name>
</gene>
<evidence type="ECO:0000256" key="2">
    <source>
        <dbReference type="ARBA" id="ARBA00007145"/>
    </source>
</evidence>
<evidence type="ECO:0000256" key="4">
    <source>
        <dbReference type="ARBA" id="ARBA00022741"/>
    </source>
</evidence>
<keyword evidence="5 8" id="KW-0067">ATP-binding</keyword>
<feature type="domain" description="CN hydrolase" evidence="9">
    <location>
        <begin position="5"/>
        <end position="311"/>
    </location>
</feature>
<comment type="caution">
    <text evidence="10">The sequence shown here is derived from an EMBL/GenBank/DDBJ whole genome shotgun (WGS) entry which is preliminary data.</text>
</comment>
<comment type="similarity">
    <text evidence="2 8">In the C-terminal section; belongs to the NAD synthetase family.</text>
</comment>
<dbReference type="InterPro" id="IPR003010">
    <property type="entry name" value="C-N_Hydrolase"/>
</dbReference>
<dbReference type="InterPro" id="IPR014729">
    <property type="entry name" value="Rossmann-like_a/b/a_fold"/>
</dbReference>
<dbReference type="EMBL" id="JAGHQL010000002">
    <property type="protein sequence ID" value="KAH0547703.1"/>
    <property type="molecule type" value="Genomic_DNA"/>
</dbReference>
<evidence type="ECO:0000313" key="10">
    <source>
        <dbReference type="EMBL" id="KAH0547703.1"/>
    </source>
</evidence>
<dbReference type="OrthoDB" id="2020662at2759"/>
<comment type="pathway">
    <text evidence="1 8">Cofactor biosynthesis; NAD(+) biosynthesis; NAD(+) from deamido-NAD(+) (L-Gln route): step 1/1.</text>
</comment>
<dbReference type="Pfam" id="PF02540">
    <property type="entry name" value="NAD_synthase"/>
    <property type="match status" value="1"/>
</dbReference>
<dbReference type="SUPFAM" id="SSF56317">
    <property type="entry name" value="Carbon-nitrogen hydrolase"/>
    <property type="match status" value="1"/>
</dbReference>
<dbReference type="AlphaFoldDB" id="A0A9P8I9P4"/>
<dbReference type="InterPro" id="IPR036526">
    <property type="entry name" value="C-N_Hydrolase_sf"/>
</dbReference>
<dbReference type="InterPro" id="IPR014445">
    <property type="entry name" value="Gln-dep_NAD_synthase"/>
</dbReference>
<sequence length="764" mass="85031">MGHLATLATCSLNQWALDFQGNAERILESIRQAKAAGGKFDVPLSYPKLSPEFSGSSSSHWEAGAGYLKSISSLRIGPELEITGYGCLDHFLESDTALHAWESLVDILNDPASMDILLVPDIGMPITHRNVRYNARVISFNKTILLIRPKLSLANDGNYREMRYFSPWKGERVVEDYYLPRIAHKLTGQKKVRIGDALISTLDSCMGTETCEELFTPNSPGIGAGLDGCEIFSNSSGSHHELRKLNTRIDLIRQETLKSGGIYLYANQQGCDGDRLYYDGSAMIIINGKVVAQGSQFSLAEVEVVTATVDLEEVRSYRSSKSRAMQATRQPAYERIEVDMSLSKDSVEVDPLISPSPELEIRLHKPEEEIAFGPACWMWDYLRRSQQAGFFLPLSGGIDSCATAVIVHSMTRLVYKDVIEGKNSQVLKDLLRIVGEPSNSTWRPSSPADIASRLFHTAYLGMAENSSPATRSRAKDLAKDLGAYHLDLNIDTVVNAVTALFSTVTKYTPQYKMYGGSWASNLALQNIQARLRMVLSYLFAQLLPTVRGRNAENAETQQPGSLLVLGSANVDESLRGYLTKYDCSSADINISKNDLKKFILWSSASFSLPVLKDFIDAPPTAELEPITDTYTQSDEADMGMSSNTLLDNELSIYGRLRKIEKLGPYGMWSKLLHTWGDTISPQQTYEKVKWFFRCYSINRHKMTTLTPSYHAEAYSPDDNRFDLRPFLYPGFEHAYKKIENRIAAMGVMGTKVLEGVGAEGKKTV</sequence>
<evidence type="ECO:0000256" key="5">
    <source>
        <dbReference type="ARBA" id="ARBA00022840"/>
    </source>
</evidence>
<dbReference type="CDD" id="cd07570">
    <property type="entry name" value="GAT_Gln-NAD-synth"/>
    <property type="match status" value="1"/>
</dbReference>